<sequence>MGSKQEAPVREVLRILDLGDFRPNLERVTALFREDAWYQVGVPARQAIQGRDAIAGELARQADDYKDCVCEVLTVVSDDRYVITERIDHVTMLHNNVRVHNPLLAIFEIDDDGLIVNWREYWDALSLSHRIGVDPERMQQLMGITDTTVEAGR</sequence>
<gene>
    <name evidence="2" type="ORF">L2299_14905</name>
</gene>
<reference evidence="2" key="2">
    <citation type="submission" date="2022-01" db="EMBL/GenBank/DDBJ databases">
        <authorList>
            <person name="Sanchez-Suarez J."/>
            <person name="Villamil L."/>
            <person name="Diaz L.E."/>
        </authorList>
    </citation>
    <scope>NUCLEOTIDE SEQUENCE</scope>
    <source>
        <strain evidence="2">EUFUS-Z928</strain>
    </source>
</reference>
<proteinExistence type="predicted"/>
<organism evidence="2 3">
    <name type="scientific">Gordonia hongkongensis</name>
    <dbReference type="NCBI Taxonomy" id="1701090"/>
    <lineage>
        <taxon>Bacteria</taxon>
        <taxon>Bacillati</taxon>
        <taxon>Actinomycetota</taxon>
        <taxon>Actinomycetes</taxon>
        <taxon>Mycobacteriales</taxon>
        <taxon>Gordoniaceae</taxon>
        <taxon>Gordonia</taxon>
    </lineage>
</organism>
<dbReference type="InterPro" id="IPR032710">
    <property type="entry name" value="NTF2-like_dom_sf"/>
</dbReference>
<dbReference type="InterPro" id="IPR037401">
    <property type="entry name" value="SnoaL-like"/>
</dbReference>
<evidence type="ECO:0000313" key="2">
    <source>
        <dbReference type="EMBL" id="MDF6102344.1"/>
    </source>
</evidence>
<dbReference type="EMBL" id="JAKJLQ010000011">
    <property type="protein sequence ID" value="MDF6102344.1"/>
    <property type="molecule type" value="Genomic_DNA"/>
</dbReference>
<accession>A0ABT6BW97</accession>
<evidence type="ECO:0000259" key="1">
    <source>
        <dbReference type="Pfam" id="PF12680"/>
    </source>
</evidence>
<dbReference type="Pfam" id="PF12680">
    <property type="entry name" value="SnoaL_2"/>
    <property type="match status" value="1"/>
</dbReference>
<feature type="domain" description="SnoaL-like" evidence="1">
    <location>
        <begin position="23"/>
        <end position="118"/>
    </location>
</feature>
<keyword evidence="3" id="KW-1185">Reference proteome</keyword>
<evidence type="ECO:0000313" key="3">
    <source>
        <dbReference type="Proteomes" id="UP001152308"/>
    </source>
</evidence>
<dbReference type="RefSeq" id="WP_065632562.1">
    <property type="nucleotide sequence ID" value="NZ_CBDRND010000005.1"/>
</dbReference>
<protein>
    <submittedName>
        <fullName evidence="2">Nuclear transport factor 2 family protein</fullName>
    </submittedName>
</protein>
<dbReference type="Proteomes" id="UP001152308">
    <property type="component" value="Unassembled WGS sequence"/>
</dbReference>
<dbReference type="Gene3D" id="3.10.450.50">
    <property type="match status" value="1"/>
</dbReference>
<dbReference type="SUPFAM" id="SSF54427">
    <property type="entry name" value="NTF2-like"/>
    <property type="match status" value="1"/>
</dbReference>
<reference evidence="2" key="1">
    <citation type="journal article" date="2022" name="Data Brief">
        <title>Draft genome sequence data of Gordonia hongkongensis strain EUFUS-Z928 isolated from the octocoral Eunicea fusca.</title>
        <authorList>
            <person name="Sanchez-Suarez J."/>
            <person name="Diaz L."/>
            <person name="Melo-Bolivar J."/>
            <person name="Villamil L."/>
        </authorList>
    </citation>
    <scope>NUCLEOTIDE SEQUENCE</scope>
    <source>
        <strain evidence="2">EUFUS-Z928</strain>
    </source>
</reference>
<name>A0ABT6BW97_9ACTN</name>
<comment type="caution">
    <text evidence="2">The sequence shown here is derived from an EMBL/GenBank/DDBJ whole genome shotgun (WGS) entry which is preliminary data.</text>
</comment>